<evidence type="ECO:0000259" key="1">
    <source>
        <dbReference type="PROSITE" id="PS51462"/>
    </source>
</evidence>
<dbReference type="EMBL" id="MFLA01000016">
    <property type="protein sequence ID" value="OGG59749.1"/>
    <property type="molecule type" value="Genomic_DNA"/>
</dbReference>
<dbReference type="SUPFAM" id="SSF55811">
    <property type="entry name" value="Nudix"/>
    <property type="match status" value="1"/>
</dbReference>
<evidence type="ECO:0000313" key="3">
    <source>
        <dbReference type="Proteomes" id="UP000176377"/>
    </source>
</evidence>
<accession>A0A1F6DE97</accession>
<feature type="domain" description="Nudix hydrolase" evidence="1">
    <location>
        <begin position="165"/>
        <end position="297"/>
    </location>
</feature>
<dbReference type="InterPro" id="IPR000086">
    <property type="entry name" value="NUDIX_hydrolase_dom"/>
</dbReference>
<dbReference type="SUPFAM" id="SSF52374">
    <property type="entry name" value="Nucleotidylyl transferase"/>
    <property type="match status" value="1"/>
</dbReference>
<reference evidence="2 3" key="1">
    <citation type="journal article" date="2016" name="Nat. Commun.">
        <title>Thousands of microbial genomes shed light on interconnected biogeochemical processes in an aquifer system.</title>
        <authorList>
            <person name="Anantharaman K."/>
            <person name="Brown C.T."/>
            <person name="Hug L.A."/>
            <person name="Sharon I."/>
            <person name="Castelle C.J."/>
            <person name="Probst A.J."/>
            <person name="Thomas B.C."/>
            <person name="Singh A."/>
            <person name="Wilkins M.J."/>
            <person name="Karaoz U."/>
            <person name="Brodie E.L."/>
            <person name="Williams K.H."/>
            <person name="Hubbard S.S."/>
            <person name="Banfield J.F."/>
        </authorList>
    </citation>
    <scope>NUCLEOTIDE SEQUENCE [LARGE SCALE GENOMIC DNA]</scope>
</reference>
<proteinExistence type="predicted"/>
<dbReference type="CDD" id="cd02883">
    <property type="entry name" value="NUDIX_Hydrolase"/>
    <property type="match status" value="1"/>
</dbReference>
<dbReference type="Gene3D" id="3.40.50.620">
    <property type="entry name" value="HUPs"/>
    <property type="match status" value="1"/>
</dbReference>
<dbReference type="Pfam" id="PF00293">
    <property type="entry name" value="NUDIX"/>
    <property type="match status" value="1"/>
</dbReference>
<sequence length="313" mass="35100">MYTKPELRSEKVGVVVGRFQVPKLTKGHLHLLQSVDARHNDMLIVVGNTKALANAHDPLSFEVRESMLKAEFPSATIRPLTNNPSDIEWSKGLDAIIEEAFPDRDILLYGSRDSFIGHYHGRFPYQSVAPIDGVSGTDKRENLRVTPSTAFRTGIIHAHTTRRPIPYPTVDVTILRSDLREVLLASKATDGGLLRFVGGFVDTADASLEAAARREVKEETSDIEVTGFRYIGSRIVEDWRYRDTNDRIMTSLFRAIYVFGAPIPRDDIVHLEWVPIDRMQSVLTDSHQPLGKMLLASLEADARKELATVPWAL</sequence>
<gene>
    <name evidence="2" type="ORF">A2765_04135</name>
</gene>
<dbReference type="InterPro" id="IPR015797">
    <property type="entry name" value="NUDIX_hydrolase-like_dom_sf"/>
</dbReference>
<dbReference type="Proteomes" id="UP000176377">
    <property type="component" value="Unassembled WGS sequence"/>
</dbReference>
<name>A0A1F6DE97_9BACT</name>
<dbReference type="PANTHER" id="PTHR43736:SF1">
    <property type="entry name" value="DIHYDRONEOPTERIN TRIPHOSPHATE DIPHOSPHATASE"/>
    <property type="match status" value="1"/>
</dbReference>
<dbReference type="PANTHER" id="PTHR43736">
    <property type="entry name" value="ADP-RIBOSE PYROPHOSPHATASE"/>
    <property type="match status" value="1"/>
</dbReference>
<organism evidence="2 3">
    <name type="scientific">Candidatus Kaiserbacteria bacterium RIFCSPHIGHO2_01_FULL_56_24</name>
    <dbReference type="NCBI Taxonomy" id="1798487"/>
    <lineage>
        <taxon>Bacteria</taxon>
        <taxon>Candidatus Kaiseribacteriota</taxon>
    </lineage>
</organism>
<dbReference type="AlphaFoldDB" id="A0A1F6DE97"/>
<dbReference type="PROSITE" id="PS51462">
    <property type="entry name" value="NUDIX"/>
    <property type="match status" value="1"/>
</dbReference>
<dbReference type="InterPro" id="IPR014729">
    <property type="entry name" value="Rossmann-like_a/b/a_fold"/>
</dbReference>
<protein>
    <recommendedName>
        <fullName evidence="1">Nudix hydrolase domain-containing protein</fullName>
    </recommendedName>
</protein>
<comment type="caution">
    <text evidence="2">The sequence shown here is derived from an EMBL/GenBank/DDBJ whole genome shotgun (WGS) entry which is preliminary data.</text>
</comment>
<evidence type="ECO:0000313" key="2">
    <source>
        <dbReference type="EMBL" id="OGG59749.1"/>
    </source>
</evidence>
<dbReference type="Gene3D" id="3.90.79.10">
    <property type="entry name" value="Nucleoside Triphosphate Pyrophosphohydrolase"/>
    <property type="match status" value="1"/>
</dbReference>